<feature type="transmembrane region" description="Helical" evidence="10">
    <location>
        <begin position="234"/>
        <end position="255"/>
    </location>
</feature>
<evidence type="ECO:0000256" key="5">
    <source>
        <dbReference type="ARBA" id="ARBA00022927"/>
    </source>
</evidence>
<dbReference type="Pfam" id="PF05008">
    <property type="entry name" value="V-SNARE"/>
    <property type="match status" value="1"/>
</dbReference>
<evidence type="ECO:0000256" key="8">
    <source>
        <dbReference type="ARBA" id="ARBA00023136"/>
    </source>
</evidence>
<dbReference type="GO" id="GO:0006886">
    <property type="term" value="P:intracellular protein transport"/>
    <property type="evidence" value="ECO:0007669"/>
    <property type="project" value="InterPro"/>
</dbReference>
<dbReference type="GO" id="GO:0005789">
    <property type="term" value="C:endoplasmic reticulum membrane"/>
    <property type="evidence" value="ECO:0007669"/>
    <property type="project" value="TreeGrafter"/>
</dbReference>
<dbReference type="OrthoDB" id="430637at2759"/>
<keyword evidence="8 10" id="KW-0472">Membrane</keyword>
<evidence type="ECO:0000313" key="12">
    <source>
        <dbReference type="EMBL" id="PZC74204.1"/>
    </source>
</evidence>
<dbReference type="InterPro" id="IPR007705">
    <property type="entry name" value="Vesicle_trsprt_v-SNARE_N"/>
</dbReference>
<dbReference type="GO" id="GO:0012507">
    <property type="term" value="C:ER to Golgi transport vesicle membrane"/>
    <property type="evidence" value="ECO:0007669"/>
    <property type="project" value="TreeGrafter"/>
</dbReference>
<dbReference type="CDD" id="cd15891">
    <property type="entry name" value="SNARE_Vti1a"/>
    <property type="match status" value="1"/>
</dbReference>
<dbReference type="GO" id="GO:0005794">
    <property type="term" value="C:Golgi apparatus"/>
    <property type="evidence" value="ECO:0007669"/>
    <property type="project" value="TreeGrafter"/>
</dbReference>
<keyword evidence="7 9" id="KW-0175">Coiled coil</keyword>
<dbReference type="FunFam" id="1.20.5.110:FF:000002">
    <property type="entry name" value="Vesicle transport through interaction with t-SNAREsB"/>
    <property type="match status" value="1"/>
</dbReference>
<accession>A0A2W1BKP3</accession>
<keyword evidence="5" id="KW-0653">Protein transport</keyword>
<evidence type="ECO:0000313" key="13">
    <source>
        <dbReference type="Proteomes" id="UP000249218"/>
    </source>
</evidence>
<dbReference type="GO" id="GO:0042147">
    <property type="term" value="P:retrograde transport, endosome to Golgi"/>
    <property type="evidence" value="ECO:0007669"/>
    <property type="project" value="TreeGrafter"/>
</dbReference>
<keyword evidence="13" id="KW-1185">Reference proteome</keyword>
<evidence type="ECO:0000256" key="9">
    <source>
        <dbReference type="SAM" id="Coils"/>
    </source>
</evidence>
<evidence type="ECO:0000256" key="7">
    <source>
        <dbReference type="ARBA" id="ARBA00023054"/>
    </source>
</evidence>
<organism evidence="12 13">
    <name type="scientific">Helicoverpa armigera</name>
    <name type="common">Cotton bollworm</name>
    <name type="synonym">Heliothis armigera</name>
    <dbReference type="NCBI Taxonomy" id="29058"/>
    <lineage>
        <taxon>Eukaryota</taxon>
        <taxon>Metazoa</taxon>
        <taxon>Ecdysozoa</taxon>
        <taxon>Arthropoda</taxon>
        <taxon>Hexapoda</taxon>
        <taxon>Insecta</taxon>
        <taxon>Pterygota</taxon>
        <taxon>Neoptera</taxon>
        <taxon>Endopterygota</taxon>
        <taxon>Lepidoptera</taxon>
        <taxon>Glossata</taxon>
        <taxon>Ditrysia</taxon>
        <taxon>Noctuoidea</taxon>
        <taxon>Noctuidae</taxon>
        <taxon>Heliothinae</taxon>
        <taxon>Helicoverpa</taxon>
    </lineage>
</organism>
<dbReference type="PANTHER" id="PTHR21230">
    <property type="entry name" value="VESICLE TRANSPORT V-SNARE PROTEIN VTI1-RELATED"/>
    <property type="match status" value="1"/>
</dbReference>
<evidence type="ECO:0000256" key="2">
    <source>
        <dbReference type="ARBA" id="ARBA00006108"/>
    </source>
</evidence>
<dbReference type="GO" id="GO:0031201">
    <property type="term" value="C:SNARE complex"/>
    <property type="evidence" value="ECO:0007669"/>
    <property type="project" value="TreeGrafter"/>
</dbReference>
<dbReference type="GO" id="GO:0000149">
    <property type="term" value="F:SNARE binding"/>
    <property type="evidence" value="ECO:0007669"/>
    <property type="project" value="TreeGrafter"/>
</dbReference>
<dbReference type="GO" id="GO:0031902">
    <property type="term" value="C:late endosome membrane"/>
    <property type="evidence" value="ECO:0007669"/>
    <property type="project" value="TreeGrafter"/>
</dbReference>
<dbReference type="SUPFAM" id="SSF47661">
    <property type="entry name" value="t-snare proteins"/>
    <property type="match status" value="1"/>
</dbReference>
<dbReference type="Gene3D" id="1.20.5.110">
    <property type="match status" value="2"/>
</dbReference>
<evidence type="ECO:0000259" key="11">
    <source>
        <dbReference type="Pfam" id="PF05008"/>
    </source>
</evidence>
<evidence type="ECO:0000256" key="1">
    <source>
        <dbReference type="ARBA" id="ARBA00004211"/>
    </source>
</evidence>
<dbReference type="SUPFAM" id="SSF58038">
    <property type="entry name" value="SNARE fusion complex"/>
    <property type="match status" value="2"/>
</dbReference>
<feature type="domain" description="Vesicle transport v-SNARE N-terminal" evidence="11">
    <location>
        <begin position="1"/>
        <end position="85"/>
    </location>
</feature>
<gene>
    <name evidence="12" type="primary">HaOG208194</name>
    <name evidence="12" type="ORF">B5X24_HaOG208194</name>
</gene>
<dbReference type="InterPro" id="IPR038407">
    <property type="entry name" value="v-SNARE_N_sf"/>
</dbReference>
<comment type="subcellular location">
    <subcellularLocation>
        <location evidence="1">Membrane</location>
        <topology evidence="1">Single-pass type IV membrane protein</topology>
    </subcellularLocation>
</comment>
<evidence type="ECO:0000256" key="4">
    <source>
        <dbReference type="ARBA" id="ARBA00022692"/>
    </source>
</evidence>
<dbReference type="Gene3D" id="1.20.58.400">
    <property type="entry name" value="t-snare proteins"/>
    <property type="match status" value="1"/>
</dbReference>
<reference evidence="12 13" key="1">
    <citation type="journal article" date="2017" name="BMC Biol.">
        <title>Genomic innovations, transcriptional plasticity and gene loss underlying the evolution and divergence of two highly polyphagous and invasive Helicoverpa pest species.</title>
        <authorList>
            <person name="Pearce S.L."/>
            <person name="Clarke D.F."/>
            <person name="East P.D."/>
            <person name="Elfekih S."/>
            <person name="Gordon K.H."/>
            <person name="Jermiin L.S."/>
            <person name="McGaughran A."/>
            <person name="Oakeshott J.G."/>
            <person name="Papanikolaou A."/>
            <person name="Perera O.P."/>
            <person name="Rane R.V."/>
            <person name="Richards S."/>
            <person name="Tay W.T."/>
            <person name="Walsh T.K."/>
            <person name="Anderson A."/>
            <person name="Anderson C.J."/>
            <person name="Asgari S."/>
            <person name="Board P.G."/>
            <person name="Bretschneider A."/>
            <person name="Campbell P.M."/>
            <person name="Chertemps T."/>
            <person name="Christeller J.T."/>
            <person name="Coppin C.W."/>
            <person name="Downes S.J."/>
            <person name="Duan G."/>
            <person name="Farnsworth C.A."/>
            <person name="Good R.T."/>
            <person name="Han L.B."/>
            <person name="Han Y.C."/>
            <person name="Hatje K."/>
            <person name="Horne I."/>
            <person name="Huang Y.P."/>
            <person name="Hughes D.S."/>
            <person name="Jacquin-Joly E."/>
            <person name="James W."/>
            <person name="Jhangiani S."/>
            <person name="Kollmar M."/>
            <person name="Kuwar S.S."/>
            <person name="Li S."/>
            <person name="Liu N.Y."/>
            <person name="Maibeche M.T."/>
            <person name="Miller J.R."/>
            <person name="Montagne N."/>
            <person name="Perry T."/>
            <person name="Qu J."/>
            <person name="Song S.V."/>
            <person name="Sutton G.G."/>
            <person name="Vogel H."/>
            <person name="Walenz B.P."/>
            <person name="Xu W."/>
            <person name="Zhang H.J."/>
            <person name="Zou Z."/>
            <person name="Batterham P."/>
            <person name="Edwards O.R."/>
            <person name="Feyereisen R."/>
            <person name="Gibbs R.A."/>
            <person name="Heckel D.G."/>
            <person name="McGrath A."/>
            <person name="Robin C."/>
            <person name="Scherer S.E."/>
            <person name="Worley K.C."/>
            <person name="Wu Y.D."/>
        </authorList>
    </citation>
    <scope>NUCLEOTIDE SEQUENCE [LARGE SCALE GENOMIC DNA]</scope>
    <source>
        <strain evidence="12">Harm_GR_Male_#8</strain>
        <tissue evidence="12">Whole organism</tissue>
    </source>
</reference>
<evidence type="ECO:0000256" key="6">
    <source>
        <dbReference type="ARBA" id="ARBA00022989"/>
    </source>
</evidence>
<keyword evidence="4 10" id="KW-0812">Transmembrane</keyword>
<dbReference type="PANTHER" id="PTHR21230:SF26">
    <property type="entry name" value="VESICLE TRANSPORT THROUGH INTERACTION WITH T-SNARES HOMOLOG 1A"/>
    <property type="match status" value="1"/>
</dbReference>
<dbReference type="AlphaFoldDB" id="A0A2W1BKP3"/>
<dbReference type="GO" id="GO:0016236">
    <property type="term" value="P:macroautophagy"/>
    <property type="evidence" value="ECO:0007669"/>
    <property type="project" value="TreeGrafter"/>
</dbReference>
<dbReference type="GO" id="GO:0005484">
    <property type="term" value="F:SNAP receptor activity"/>
    <property type="evidence" value="ECO:0007669"/>
    <property type="project" value="TreeGrafter"/>
</dbReference>
<dbReference type="InterPro" id="IPR010989">
    <property type="entry name" value="SNARE"/>
</dbReference>
<sequence length="256" mass="29364">MATLIQSYEQQYSVLTADITAKIGRLKSGNEDNRDQLTREIQANFEEANDLLEQLELESRGAGAGSRVAAYRAELQRVRDEYRSVVNSGGQQYNADNDEVYDDWSGAQEQHRKLLDNTERLERTGRALTDGYRVVLETEQIGAAVLQDLNLQRETIQRSRGRVKRLERTGRALTDGYRVVLETEQIGAAVLQDLNLQRETIQRSRGRLRETDEQLNRSTRLMNTMIMRALQDRFILIMVFLVLGILLCVGVYFYVT</sequence>
<comment type="similarity">
    <text evidence="2">Belongs to the VTI1 family.</text>
</comment>
<dbReference type="EMBL" id="KZ150062">
    <property type="protein sequence ID" value="PZC74204.1"/>
    <property type="molecule type" value="Genomic_DNA"/>
</dbReference>
<feature type="coiled-coil region" evidence="9">
    <location>
        <begin position="149"/>
        <end position="211"/>
    </location>
</feature>
<dbReference type="GO" id="GO:0005829">
    <property type="term" value="C:cytosol"/>
    <property type="evidence" value="ECO:0007669"/>
    <property type="project" value="GOC"/>
</dbReference>
<evidence type="ECO:0000256" key="10">
    <source>
        <dbReference type="SAM" id="Phobius"/>
    </source>
</evidence>
<name>A0A2W1BKP3_HELAM</name>
<proteinExistence type="inferred from homology"/>
<keyword evidence="6 10" id="KW-1133">Transmembrane helix</keyword>
<keyword evidence="3" id="KW-0813">Transport</keyword>
<dbReference type="GO" id="GO:0006891">
    <property type="term" value="P:intra-Golgi vesicle-mediated transport"/>
    <property type="evidence" value="ECO:0007669"/>
    <property type="project" value="TreeGrafter"/>
</dbReference>
<evidence type="ECO:0000256" key="3">
    <source>
        <dbReference type="ARBA" id="ARBA00022448"/>
    </source>
</evidence>
<dbReference type="Proteomes" id="UP000249218">
    <property type="component" value="Unassembled WGS sequence"/>
</dbReference>
<dbReference type="GO" id="GO:0048280">
    <property type="term" value="P:vesicle fusion with Golgi apparatus"/>
    <property type="evidence" value="ECO:0007669"/>
    <property type="project" value="TreeGrafter"/>
</dbReference>
<dbReference type="Pfam" id="PF12352">
    <property type="entry name" value="V-SNARE_C"/>
    <property type="match status" value="1"/>
</dbReference>
<protein>
    <recommendedName>
        <fullName evidence="11">Vesicle transport v-SNARE N-terminal domain-containing protein</fullName>
    </recommendedName>
</protein>
<dbReference type="GO" id="GO:0006896">
    <property type="term" value="P:Golgi to vacuole transport"/>
    <property type="evidence" value="ECO:0007669"/>
    <property type="project" value="TreeGrafter"/>
</dbReference>